<feature type="transmembrane region" description="Helical" evidence="2">
    <location>
        <begin position="98"/>
        <end position="118"/>
    </location>
</feature>
<organism evidence="4 5">
    <name type="scientific">Geodermatophilus saharensis</name>
    <dbReference type="NCBI Taxonomy" id="1137994"/>
    <lineage>
        <taxon>Bacteria</taxon>
        <taxon>Bacillati</taxon>
        <taxon>Actinomycetota</taxon>
        <taxon>Actinomycetes</taxon>
        <taxon>Geodermatophilales</taxon>
        <taxon>Geodermatophilaceae</taxon>
        <taxon>Geodermatophilus</taxon>
    </lineage>
</organism>
<evidence type="ECO:0000313" key="4">
    <source>
        <dbReference type="EMBL" id="SNS08875.1"/>
    </source>
</evidence>
<dbReference type="GO" id="GO:0052621">
    <property type="term" value="F:diguanylate cyclase activity"/>
    <property type="evidence" value="ECO:0007669"/>
    <property type="project" value="TreeGrafter"/>
</dbReference>
<feature type="domain" description="GGDEF" evidence="3">
    <location>
        <begin position="237"/>
        <end position="372"/>
    </location>
</feature>
<proteinExistence type="predicted"/>
<keyword evidence="2" id="KW-0472">Membrane</keyword>
<accession>A0A239BL51</accession>
<name>A0A239BL51_9ACTN</name>
<dbReference type="AlphaFoldDB" id="A0A239BL51"/>
<dbReference type="NCBIfam" id="TIGR00254">
    <property type="entry name" value="GGDEF"/>
    <property type="match status" value="1"/>
</dbReference>
<dbReference type="PROSITE" id="PS50887">
    <property type="entry name" value="GGDEF"/>
    <property type="match status" value="1"/>
</dbReference>
<protein>
    <submittedName>
        <fullName evidence="4">Diguanylate cyclase (GGDEF) domain-containing protein</fullName>
    </submittedName>
</protein>
<dbReference type="SUPFAM" id="SSF55073">
    <property type="entry name" value="Nucleotide cyclase"/>
    <property type="match status" value="1"/>
</dbReference>
<dbReference type="Proteomes" id="UP000198386">
    <property type="component" value="Unassembled WGS sequence"/>
</dbReference>
<dbReference type="InterPro" id="IPR050469">
    <property type="entry name" value="Diguanylate_Cyclase"/>
</dbReference>
<feature type="transmembrane region" description="Helical" evidence="2">
    <location>
        <begin position="124"/>
        <end position="141"/>
    </location>
</feature>
<dbReference type="GO" id="GO:1902201">
    <property type="term" value="P:negative regulation of bacterial-type flagellum-dependent cell motility"/>
    <property type="evidence" value="ECO:0007669"/>
    <property type="project" value="TreeGrafter"/>
</dbReference>
<evidence type="ECO:0000256" key="1">
    <source>
        <dbReference type="SAM" id="MobiDB-lite"/>
    </source>
</evidence>
<dbReference type="CDD" id="cd01949">
    <property type="entry name" value="GGDEF"/>
    <property type="match status" value="1"/>
</dbReference>
<feature type="transmembrane region" description="Helical" evidence="2">
    <location>
        <begin position="146"/>
        <end position="165"/>
    </location>
</feature>
<feature type="transmembrane region" description="Helical" evidence="2">
    <location>
        <begin position="40"/>
        <end position="61"/>
    </location>
</feature>
<sequence>MPGGHRPGRACGILQRVTARRPGPAVPPASPRRDGAEGRAAALLLAALLVTGGATGLVNLALDGVVGDAVTRLTYGATMLACVLAAVPLVVRRRVGRWQTFGLVLLGDLVYAVVALCVEDPVRYATPLMLLFPAVVAAWFLRPWMLAVHMAATPLVVLVALWGSYPSTAALAVQVGVHAGMLDVVAATVSVLRRRERRLLAATEELSQRDPLTGLANRRHLVEAAPRTWRQARREGLRVAAMVIDLDHFKRVNDVHGHAVGDAVLQAVAGALAATVRPSDVLARLGGEELVVLGLVGDPAEAGRLAERLRHAVAAARTPQGHGVTASIGVALTRPVDGEDPAAALWWLVDRADAAMYEAKRSGRDRVAGSAPPRPRPAPAGELLDPPTVPGPALPS</sequence>
<dbReference type="Pfam" id="PF00990">
    <property type="entry name" value="GGDEF"/>
    <property type="match status" value="1"/>
</dbReference>
<dbReference type="Gene3D" id="3.30.70.270">
    <property type="match status" value="1"/>
</dbReference>
<dbReference type="EMBL" id="FZOH01000002">
    <property type="protein sequence ID" value="SNS08875.1"/>
    <property type="molecule type" value="Genomic_DNA"/>
</dbReference>
<dbReference type="InterPro" id="IPR043128">
    <property type="entry name" value="Rev_trsase/Diguanyl_cyclase"/>
</dbReference>
<keyword evidence="5" id="KW-1185">Reference proteome</keyword>
<evidence type="ECO:0000259" key="3">
    <source>
        <dbReference type="PROSITE" id="PS50887"/>
    </source>
</evidence>
<dbReference type="FunFam" id="3.30.70.270:FF:000001">
    <property type="entry name" value="Diguanylate cyclase domain protein"/>
    <property type="match status" value="1"/>
</dbReference>
<keyword evidence="2" id="KW-0812">Transmembrane</keyword>
<feature type="compositionally biased region" description="Pro residues" evidence="1">
    <location>
        <begin position="387"/>
        <end position="396"/>
    </location>
</feature>
<dbReference type="GO" id="GO:0005886">
    <property type="term" value="C:plasma membrane"/>
    <property type="evidence" value="ECO:0007669"/>
    <property type="project" value="TreeGrafter"/>
</dbReference>
<evidence type="ECO:0000313" key="5">
    <source>
        <dbReference type="Proteomes" id="UP000198386"/>
    </source>
</evidence>
<reference evidence="5" key="1">
    <citation type="submission" date="2017-06" db="EMBL/GenBank/DDBJ databases">
        <authorList>
            <person name="Varghese N."/>
            <person name="Submissions S."/>
        </authorList>
    </citation>
    <scope>NUCLEOTIDE SEQUENCE [LARGE SCALE GENOMIC DNA]</scope>
    <source>
        <strain evidence="5">DSM 45423</strain>
    </source>
</reference>
<dbReference type="InterPro" id="IPR000160">
    <property type="entry name" value="GGDEF_dom"/>
</dbReference>
<dbReference type="GO" id="GO:0043709">
    <property type="term" value="P:cell adhesion involved in single-species biofilm formation"/>
    <property type="evidence" value="ECO:0007669"/>
    <property type="project" value="TreeGrafter"/>
</dbReference>
<dbReference type="PANTHER" id="PTHR45138:SF9">
    <property type="entry name" value="DIGUANYLATE CYCLASE DGCM-RELATED"/>
    <property type="match status" value="1"/>
</dbReference>
<dbReference type="InterPro" id="IPR029787">
    <property type="entry name" value="Nucleotide_cyclase"/>
</dbReference>
<dbReference type="PANTHER" id="PTHR45138">
    <property type="entry name" value="REGULATORY COMPONENTS OF SENSORY TRANSDUCTION SYSTEM"/>
    <property type="match status" value="1"/>
</dbReference>
<gene>
    <name evidence="4" type="ORF">SAMN04488107_1293</name>
</gene>
<keyword evidence="2" id="KW-1133">Transmembrane helix</keyword>
<evidence type="ECO:0000256" key="2">
    <source>
        <dbReference type="SAM" id="Phobius"/>
    </source>
</evidence>
<dbReference type="SMART" id="SM00267">
    <property type="entry name" value="GGDEF"/>
    <property type="match status" value="1"/>
</dbReference>
<feature type="transmembrane region" description="Helical" evidence="2">
    <location>
        <begin position="171"/>
        <end position="192"/>
    </location>
</feature>
<feature type="transmembrane region" description="Helical" evidence="2">
    <location>
        <begin position="73"/>
        <end position="91"/>
    </location>
</feature>
<feature type="region of interest" description="Disordered" evidence="1">
    <location>
        <begin position="360"/>
        <end position="396"/>
    </location>
</feature>